<accession>A0AAX4HSR1</accession>
<dbReference type="Gene3D" id="3.40.50.720">
    <property type="entry name" value="NAD(P)-binding Rossmann-like Domain"/>
    <property type="match status" value="1"/>
</dbReference>
<dbReference type="InterPro" id="IPR001509">
    <property type="entry name" value="Epimerase_deHydtase"/>
</dbReference>
<gene>
    <name evidence="4" type="ORF">SOO65_06620</name>
</gene>
<dbReference type="EMBL" id="CP139487">
    <property type="protein sequence ID" value="WPU66415.1"/>
    <property type="molecule type" value="Genomic_DNA"/>
</dbReference>
<keyword evidence="5" id="KW-1185">Reference proteome</keyword>
<dbReference type="InterPro" id="IPR010099">
    <property type="entry name" value="SDR39U1"/>
</dbReference>
<evidence type="ECO:0000313" key="5">
    <source>
        <dbReference type="Proteomes" id="UP001324634"/>
    </source>
</evidence>
<sequence>MRVLVTGASGFVGQRVVQELLRNKHEVVVLTRNIAKSALNLGSHCKFVQWDAVSVPSQQAFEGVEAVINLMGEGLADKRWDDAQKRRIHDSRINGTHLLIKAIADMPKKPKVLVSASAVGIYGNRDAEEITEASTTGSDFLATLCKEWEAEAFKAKDLGLRVVVVRTGVVLGRGGGALKKMLPVFKLGAGGPIGNGKQFMSWIHVDDLASIYVEAVTNPVIVGAVNGTAPYPATNKEFTKALGKALHRPAFMPVPAFALKAAFGEMSSVLLEGQRVLPKKIKEQKFRFHYPTLEMALKETAY</sequence>
<comment type="similarity">
    <text evidence="1">Belongs to the NAD(P)-dependent epimerase/dehydratase family. SDR39U1 subfamily.</text>
</comment>
<dbReference type="PANTHER" id="PTHR11092">
    <property type="entry name" value="SUGAR NUCLEOTIDE EPIMERASE RELATED"/>
    <property type="match status" value="1"/>
</dbReference>
<evidence type="ECO:0000313" key="4">
    <source>
        <dbReference type="EMBL" id="WPU66415.1"/>
    </source>
</evidence>
<organism evidence="4 5">
    <name type="scientific">Peredibacter starrii</name>
    <dbReference type="NCBI Taxonomy" id="28202"/>
    <lineage>
        <taxon>Bacteria</taxon>
        <taxon>Pseudomonadati</taxon>
        <taxon>Bdellovibrionota</taxon>
        <taxon>Bacteriovoracia</taxon>
        <taxon>Bacteriovoracales</taxon>
        <taxon>Bacteriovoracaceae</taxon>
        <taxon>Peredibacter</taxon>
    </lineage>
</organism>
<dbReference type="SUPFAM" id="SSF51735">
    <property type="entry name" value="NAD(P)-binding Rossmann-fold domains"/>
    <property type="match status" value="1"/>
</dbReference>
<dbReference type="Proteomes" id="UP001324634">
    <property type="component" value="Chromosome"/>
</dbReference>
<dbReference type="CDD" id="cd05242">
    <property type="entry name" value="SDR_a8"/>
    <property type="match status" value="1"/>
</dbReference>
<dbReference type="InterPro" id="IPR036291">
    <property type="entry name" value="NAD(P)-bd_dom_sf"/>
</dbReference>
<name>A0AAX4HSR1_9BACT</name>
<feature type="domain" description="DUF1731" evidence="3">
    <location>
        <begin position="254"/>
        <end position="299"/>
    </location>
</feature>
<dbReference type="RefSeq" id="WP_321398600.1">
    <property type="nucleotide sequence ID" value="NZ_CP139487.1"/>
</dbReference>
<protein>
    <submittedName>
        <fullName evidence="4">TIGR01777 family oxidoreductase</fullName>
    </submittedName>
</protein>
<dbReference type="PANTHER" id="PTHR11092:SF0">
    <property type="entry name" value="EPIMERASE FAMILY PROTEIN SDR39U1"/>
    <property type="match status" value="1"/>
</dbReference>
<dbReference type="KEGG" id="psti:SOO65_06620"/>
<evidence type="ECO:0000259" key="2">
    <source>
        <dbReference type="Pfam" id="PF01370"/>
    </source>
</evidence>
<evidence type="ECO:0000259" key="3">
    <source>
        <dbReference type="Pfam" id="PF08338"/>
    </source>
</evidence>
<dbReference type="NCBIfam" id="TIGR01777">
    <property type="entry name" value="yfcH"/>
    <property type="match status" value="1"/>
</dbReference>
<dbReference type="Pfam" id="PF01370">
    <property type="entry name" value="Epimerase"/>
    <property type="match status" value="1"/>
</dbReference>
<feature type="domain" description="NAD-dependent epimerase/dehydratase" evidence="2">
    <location>
        <begin position="3"/>
        <end position="219"/>
    </location>
</feature>
<dbReference type="AlphaFoldDB" id="A0AAX4HSR1"/>
<reference evidence="4 5" key="1">
    <citation type="submission" date="2023-11" db="EMBL/GenBank/DDBJ databases">
        <title>Peredibacter starrii A3.12.</title>
        <authorList>
            <person name="Mitchell R.J."/>
        </authorList>
    </citation>
    <scope>NUCLEOTIDE SEQUENCE [LARGE SCALE GENOMIC DNA]</scope>
    <source>
        <strain evidence="4 5">A3.12</strain>
    </source>
</reference>
<dbReference type="InterPro" id="IPR013549">
    <property type="entry name" value="DUF1731"/>
</dbReference>
<evidence type="ECO:0000256" key="1">
    <source>
        <dbReference type="ARBA" id="ARBA00009353"/>
    </source>
</evidence>
<dbReference type="Pfam" id="PF08338">
    <property type="entry name" value="DUF1731"/>
    <property type="match status" value="1"/>
</dbReference>
<proteinExistence type="inferred from homology"/>